<dbReference type="PANTHER" id="PTHR43308:SF5">
    <property type="entry name" value="S-LAYER PROTEIN _ PEPTIDOGLYCAN ENDO-BETA-N-ACETYLGLUCOSAMINIDASE"/>
    <property type="match status" value="1"/>
</dbReference>
<evidence type="ECO:0000313" key="3">
    <source>
        <dbReference type="EMBL" id="NOU67876.1"/>
    </source>
</evidence>
<keyword evidence="1" id="KW-1133">Transmembrane helix</keyword>
<dbReference type="InterPro" id="IPR001119">
    <property type="entry name" value="SLH_dom"/>
</dbReference>
<dbReference type="Gene3D" id="2.60.220.30">
    <property type="match status" value="1"/>
</dbReference>
<evidence type="ECO:0000256" key="1">
    <source>
        <dbReference type="SAM" id="Phobius"/>
    </source>
</evidence>
<evidence type="ECO:0000259" key="2">
    <source>
        <dbReference type="PROSITE" id="PS51272"/>
    </source>
</evidence>
<feature type="transmembrane region" description="Helical" evidence="1">
    <location>
        <begin position="12"/>
        <end position="31"/>
    </location>
</feature>
<feature type="domain" description="SLH" evidence="2">
    <location>
        <begin position="1248"/>
        <end position="1303"/>
    </location>
</feature>
<dbReference type="PANTHER" id="PTHR43308">
    <property type="entry name" value="OUTER MEMBRANE PROTEIN ALPHA-RELATED"/>
    <property type="match status" value="1"/>
</dbReference>
<dbReference type="InterPro" id="IPR011432">
    <property type="entry name" value="Shr-like_HID"/>
</dbReference>
<protein>
    <submittedName>
        <fullName evidence="3">DUF1533 domain-containing protein</fullName>
    </submittedName>
</protein>
<accession>A0ABX1XIQ4</accession>
<name>A0ABX1XIQ4_9BACL</name>
<proteinExistence type="predicted"/>
<sequence>MILIARLKKDFLLKLIIIIAGCALFSFLWLINPNMKQASAASWTYCAGEGENCSFTGTKIVEYGWATFENQVWVIKKLTPKTYQLNGSSVEGVRCSASEFAPVSGAMFSNYCMVSEPEPSLDVSWSASVGEGNKSVTLTFSSTETNAGTLEELKNKISVKRTDEADFTALTTDDSVSNTTSILGGGTIVITFQKPLMGLDNQIRIAPGALKDILGDPFNRVIEINQLEENELGSWQYVGIKGISQNASYNMSLKFVQDTPYLAYIEETLNKLFVKKWDGRNWVSAGDETISGGTDGLLGTAFYLSTAVSGNMLYAAYSDIANGFKAYVKKYDGNRWQLLGGGAISTDRAFEMSIAISNGIPYLAYKDGANGDKLTVRKYKESDNSWELIGTAGISQDPVSQISLSVDNGVPYVAYRNEKPDRINVGGTWQGMTSYSGEFKKFDTSNGSWVNLGPFATGGYSTTYLTFNGGIPYVAYVDWQTGYGVTLKKYEGSSWTRVDNGSLKIGDSSNISYASFSLSDGVLYVACRFTDGTTAVKKFNGITWVSVGVSGITEGSVMANSLYVHNGIPYLANSAFILGADPAINRKPGILKFFLTAPVLTADSTSNNTESPIELTFPDLSAWRNEITEVKDGAATISSAVYTVSPGKITFNPGVLNLGNHTITVSTRHYEDAVVNQLVQLKPVALAADTTANDVAHDIVVSFPDHAAWRGAITTVKDGAITIPSESYTVEPGKITFRAGVLAQGDHTITISATDYFDTSITQIVKWMPSPNLTSDNTDNYVASAIDITFADDVNWRDEITAVKDGTKTMPVAKYSINAGKISFKAGALSLGSHFITVIAPNYDDAIVSQDIRAGTGEVISTDASLSNMVVDQGAMTFNPSEFSYLVDVANSVTGFKMTLTKANPNQTLSVTGVTYTTSSVTGNVYVYTISNLNVGQNPIFIDVYAQDGSSHSYVLTVKRGAPSSPSVQGGSGPISLPASPISTVVTSTDGNLILPVGKTGEVSLNKEVTISIPADASSQELNVTIDKVLDTQELIKGNETLASPIFEILKNFTENFSKPITLTFAFDQASIATDQRAAVFYFDETNKVWVEVPGGKVNGDQITVDVNHFTKYAVFAVDREVVKLNFSDISGHWAESGIQQAIQNGFVTGYPDGTFKPNHTVTRAEFAVMLMNTLKPEGEGVKLNFTDNTEIGAWAQKAIGLAVREGILHGYENGSFRPNAEITRAEMAVVIAGALGKAKVTETGTGFADDKHIAVWAKGSVAFMLQSGIMQGKGDNQFAPQDHATRAEAVTVLLKVSAQKSK</sequence>
<dbReference type="EMBL" id="WHNY01000075">
    <property type="protein sequence ID" value="NOU67876.1"/>
    <property type="molecule type" value="Genomic_DNA"/>
</dbReference>
<feature type="domain" description="SLH" evidence="2">
    <location>
        <begin position="1186"/>
        <end position="1246"/>
    </location>
</feature>
<dbReference type="PROSITE" id="PS51272">
    <property type="entry name" value="SLH"/>
    <property type="match status" value="3"/>
</dbReference>
<feature type="domain" description="SLH" evidence="2">
    <location>
        <begin position="1122"/>
        <end position="1185"/>
    </location>
</feature>
<keyword evidence="1" id="KW-0812">Transmembrane</keyword>
<evidence type="ECO:0000313" key="4">
    <source>
        <dbReference type="Proteomes" id="UP000653578"/>
    </source>
</evidence>
<keyword evidence="1" id="KW-0472">Membrane</keyword>
<dbReference type="Proteomes" id="UP000653578">
    <property type="component" value="Unassembled WGS sequence"/>
</dbReference>
<comment type="caution">
    <text evidence="3">The sequence shown here is derived from an EMBL/GenBank/DDBJ whole genome shotgun (WGS) entry which is preliminary data.</text>
</comment>
<dbReference type="InterPro" id="IPR025883">
    <property type="entry name" value="Cadherin-like_domain"/>
</dbReference>
<dbReference type="Pfam" id="PF07550">
    <property type="entry name" value="Shr-like_HID"/>
    <property type="match status" value="3"/>
</dbReference>
<gene>
    <name evidence="3" type="ORF">GC096_28010</name>
</gene>
<dbReference type="Pfam" id="PF12733">
    <property type="entry name" value="Cadherin-like"/>
    <property type="match status" value="1"/>
</dbReference>
<dbReference type="InterPro" id="IPR051465">
    <property type="entry name" value="Cell_Envelope_Struct_Comp"/>
</dbReference>
<dbReference type="Pfam" id="PF00395">
    <property type="entry name" value="SLH"/>
    <property type="match status" value="3"/>
</dbReference>
<reference evidence="3 4" key="1">
    <citation type="submission" date="2019-10" db="EMBL/GenBank/DDBJ databases">
        <title>Description of Paenibacillus humi sp. nov.</title>
        <authorList>
            <person name="Carlier A."/>
            <person name="Qi S."/>
        </authorList>
    </citation>
    <scope>NUCLEOTIDE SEQUENCE [LARGE SCALE GENOMIC DNA]</scope>
    <source>
        <strain evidence="3 4">LMG 31461</strain>
    </source>
</reference>
<organism evidence="3 4">
    <name type="scientific">Paenibacillus plantarum</name>
    <dbReference type="NCBI Taxonomy" id="2654975"/>
    <lineage>
        <taxon>Bacteria</taxon>
        <taxon>Bacillati</taxon>
        <taxon>Bacillota</taxon>
        <taxon>Bacilli</taxon>
        <taxon>Bacillales</taxon>
        <taxon>Paenibacillaceae</taxon>
        <taxon>Paenibacillus</taxon>
    </lineage>
</organism>
<dbReference type="RefSeq" id="WP_171634901.1">
    <property type="nucleotide sequence ID" value="NZ_WHNY01000075.1"/>
</dbReference>
<keyword evidence="4" id="KW-1185">Reference proteome</keyword>